<keyword evidence="1" id="KW-0812">Transmembrane</keyword>
<proteinExistence type="predicted"/>
<dbReference type="Proteomes" id="UP001161389">
    <property type="component" value="Unassembled WGS sequence"/>
</dbReference>
<dbReference type="EMBL" id="BSNM01000002">
    <property type="protein sequence ID" value="GLQ29592.1"/>
    <property type="molecule type" value="Genomic_DNA"/>
</dbReference>
<sequence>MISWMAWTQTTAIFFSVIALMLVCMTIYEIKVPSTERKGFLPIETSRGDRLFIGLLSSAFIHLVFLGVSEISLWIALAISVVWVGIVLRWG</sequence>
<dbReference type="InterPro" id="IPR018678">
    <property type="entry name" value="DUF2160_TM"/>
</dbReference>
<keyword evidence="3" id="KW-1185">Reference proteome</keyword>
<gene>
    <name evidence="2" type="ORF">GCM10007876_00700</name>
</gene>
<feature type="transmembrane region" description="Helical" evidence="1">
    <location>
        <begin position="74"/>
        <end position="90"/>
    </location>
</feature>
<name>A0AA37W3Z7_9GAMM</name>
<protein>
    <submittedName>
        <fullName evidence="2">Membrane protein</fullName>
    </submittedName>
</protein>
<evidence type="ECO:0000313" key="2">
    <source>
        <dbReference type="EMBL" id="GLQ29592.1"/>
    </source>
</evidence>
<keyword evidence="1" id="KW-1133">Transmembrane helix</keyword>
<accession>A0AA37W3Z7</accession>
<organism evidence="2 3">
    <name type="scientific">Litoribrevibacter albus</name>
    <dbReference type="NCBI Taxonomy" id="1473156"/>
    <lineage>
        <taxon>Bacteria</taxon>
        <taxon>Pseudomonadati</taxon>
        <taxon>Pseudomonadota</taxon>
        <taxon>Gammaproteobacteria</taxon>
        <taxon>Oceanospirillales</taxon>
        <taxon>Oceanospirillaceae</taxon>
        <taxon>Litoribrevibacter</taxon>
    </lineage>
</organism>
<keyword evidence="1" id="KW-0472">Membrane</keyword>
<dbReference type="AlphaFoldDB" id="A0AA37W3Z7"/>
<evidence type="ECO:0000256" key="1">
    <source>
        <dbReference type="SAM" id="Phobius"/>
    </source>
</evidence>
<evidence type="ECO:0000313" key="3">
    <source>
        <dbReference type="Proteomes" id="UP001161389"/>
    </source>
</evidence>
<feature type="transmembrane region" description="Helical" evidence="1">
    <location>
        <begin position="12"/>
        <end position="30"/>
    </location>
</feature>
<reference evidence="2" key="2">
    <citation type="submission" date="2023-01" db="EMBL/GenBank/DDBJ databases">
        <title>Draft genome sequence of Litoribrevibacter albus strain NBRC 110071.</title>
        <authorList>
            <person name="Sun Q."/>
            <person name="Mori K."/>
        </authorList>
    </citation>
    <scope>NUCLEOTIDE SEQUENCE</scope>
    <source>
        <strain evidence="2">NBRC 110071</strain>
    </source>
</reference>
<reference evidence="2" key="1">
    <citation type="journal article" date="2014" name="Int. J. Syst. Evol. Microbiol.">
        <title>Complete genome sequence of Corynebacterium casei LMG S-19264T (=DSM 44701T), isolated from a smear-ripened cheese.</title>
        <authorList>
            <consortium name="US DOE Joint Genome Institute (JGI-PGF)"/>
            <person name="Walter F."/>
            <person name="Albersmeier A."/>
            <person name="Kalinowski J."/>
            <person name="Ruckert C."/>
        </authorList>
    </citation>
    <scope>NUCLEOTIDE SEQUENCE</scope>
    <source>
        <strain evidence="2">NBRC 110071</strain>
    </source>
</reference>
<comment type="caution">
    <text evidence="2">The sequence shown here is derived from an EMBL/GenBank/DDBJ whole genome shotgun (WGS) entry which is preliminary data.</text>
</comment>
<dbReference type="Pfam" id="PF09928">
    <property type="entry name" value="DUF2160"/>
    <property type="match status" value="1"/>
</dbReference>